<dbReference type="EMBL" id="JAQQWK010000009">
    <property type="protein sequence ID" value="KAK8034212.1"/>
    <property type="molecule type" value="Genomic_DNA"/>
</dbReference>
<protein>
    <recommendedName>
        <fullName evidence="4">F-box domain-containing protein</fullName>
    </recommendedName>
</protein>
<proteinExistence type="predicted"/>
<sequence length="391" mass="43492">MEAIKCTSSSAVQHQVLHTPELLEKILADSGDMRCVLLAQRVSVFWHDLIRNSSLLQSLLYFEPVAPFAPDEGLSPEELRASFAVNPLLGHCFPHWLRTPGEPIPELSPGPGVVGPQYSNCDRLPAVSGIVYFARRDYRDDENVSEFDEEEADEERGTGGGREEETGEGSSKSPVLPLFPPERRDAFTRAGASWRRMLVCQPASMGIGLKLVRPAADMPPEWYERHGQQPRRNPGWVDEGRAENSQPPIPTGTISGYLDTSIPEEGEGDEGEGEGEGGLRMGTLYDICLQQQLDNAGVWKRHRPSYLRLHWLPSGCGGLFPYHEVELRFASSTPGLGVSVFAVLEDIVHRGRGLHFHRQRTKTGHLPLDELETFRCEEHLVRKPTSFVALA</sequence>
<gene>
    <name evidence="2" type="ORF">PG993_009207</name>
</gene>
<evidence type="ECO:0000313" key="2">
    <source>
        <dbReference type="EMBL" id="KAK8034212.1"/>
    </source>
</evidence>
<evidence type="ECO:0000256" key="1">
    <source>
        <dbReference type="SAM" id="MobiDB-lite"/>
    </source>
</evidence>
<dbReference type="Proteomes" id="UP001444661">
    <property type="component" value="Unassembled WGS sequence"/>
</dbReference>
<evidence type="ECO:0008006" key="4">
    <source>
        <dbReference type="Google" id="ProtNLM"/>
    </source>
</evidence>
<organism evidence="2 3">
    <name type="scientific">Apiospora rasikravindrae</name>
    <dbReference type="NCBI Taxonomy" id="990691"/>
    <lineage>
        <taxon>Eukaryota</taxon>
        <taxon>Fungi</taxon>
        <taxon>Dikarya</taxon>
        <taxon>Ascomycota</taxon>
        <taxon>Pezizomycotina</taxon>
        <taxon>Sordariomycetes</taxon>
        <taxon>Xylariomycetidae</taxon>
        <taxon>Amphisphaeriales</taxon>
        <taxon>Apiosporaceae</taxon>
        <taxon>Apiospora</taxon>
    </lineage>
</organism>
<feature type="region of interest" description="Disordered" evidence="1">
    <location>
        <begin position="142"/>
        <end position="181"/>
    </location>
</feature>
<feature type="compositionally biased region" description="Basic and acidic residues" evidence="1">
    <location>
        <begin position="155"/>
        <end position="164"/>
    </location>
</feature>
<keyword evidence="3" id="KW-1185">Reference proteome</keyword>
<comment type="caution">
    <text evidence="2">The sequence shown here is derived from an EMBL/GenBank/DDBJ whole genome shotgun (WGS) entry which is preliminary data.</text>
</comment>
<name>A0ABR1SIT2_9PEZI</name>
<feature type="region of interest" description="Disordered" evidence="1">
    <location>
        <begin position="223"/>
        <end position="277"/>
    </location>
</feature>
<feature type="compositionally biased region" description="Acidic residues" evidence="1">
    <location>
        <begin position="262"/>
        <end position="275"/>
    </location>
</feature>
<evidence type="ECO:0000313" key="3">
    <source>
        <dbReference type="Proteomes" id="UP001444661"/>
    </source>
</evidence>
<feature type="compositionally biased region" description="Acidic residues" evidence="1">
    <location>
        <begin position="143"/>
        <end position="154"/>
    </location>
</feature>
<accession>A0ABR1SIT2</accession>
<reference evidence="2 3" key="1">
    <citation type="submission" date="2023-01" db="EMBL/GenBank/DDBJ databases">
        <title>Analysis of 21 Apiospora genomes using comparative genomics revels a genus with tremendous synthesis potential of carbohydrate active enzymes and secondary metabolites.</title>
        <authorList>
            <person name="Sorensen T."/>
        </authorList>
    </citation>
    <scope>NUCLEOTIDE SEQUENCE [LARGE SCALE GENOMIC DNA]</scope>
    <source>
        <strain evidence="2 3">CBS 33761</strain>
    </source>
</reference>